<dbReference type="AlphaFoldDB" id="A0A9X2CC41"/>
<accession>A0A9X2CC41</accession>
<evidence type="ECO:0000256" key="1">
    <source>
        <dbReference type="SAM" id="Phobius"/>
    </source>
</evidence>
<gene>
    <name evidence="2" type="ORF">L2749_00275</name>
</gene>
<keyword evidence="1" id="KW-0812">Transmembrane</keyword>
<proteinExistence type="predicted"/>
<dbReference type="Proteomes" id="UP001139408">
    <property type="component" value="Unassembled WGS sequence"/>
</dbReference>
<keyword evidence="1" id="KW-0472">Membrane</keyword>
<dbReference type="RefSeq" id="WP_188923515.1">
    <property type="nucleotide sequence ID" value="NZ_BMQI01000001.1"/>
</dbReference>
<evidence type="ECO:0000313" key="3">
    <source>
        <dbReference type="Proteomes" id="UP001139408"/>
    </source>
</evidence>
<keyword evidence="3" id="KW-1185">Reference proteome</keyword>
<evidence type="ECO:0000313" key="2">
    <source>
        <dbReference type="EMBL" id="MCL1103707.1"/>
    </source>
</evidence>
<protein>
    <submittedName>
        <fullName evidence="2">Uncharacterized protein</fullName>
    </submittedName>
</protein>
<reference evidence="2" key="1">
    <citation type="submission" date="2022-01" db="EMBL/GenBank/DDBJ databases">
        <title>Whole genome-based taxonomy of the Shewanellaceae.</title>
        <authorList>
            <person name="Martin-Rodriguez A.J."/>
        </authorList>
    </citation>
    <scope>NUCLEOTIDE SEQUENCE</scope>
    <source>
        <strain evidence="2">DSM 23803</strain>
    </source>
</reference>
<dbReference type="EMBL" id="JAKILJ010000001">
    <property type="protein sequence ID" value="MCL1103707.1"/>
    <property type="molecule type" value="Genomic_DNA"/>
</dbReference>
<feature type="transmembrane region" description="Helical" evidence="1">
    <location>
        <begin position="34"/>
        <end position="52"/>
    </location>
</feature>
<organism evidence="2 3">
    <name type="scientific">Shewanella algicola</name>
    <dbReference type="NCBI Taxonomy" id="640633"/>
    <lineage>
        <taxon>Bacteria</taxon>
        <taxon>Pseudomonadati</taxon>
        <taxon>Pseudomonadota</taxon>
        <taxon>Gammaproteobacteria</taxon>
        <taxon>Alteromonadales</taxon>
        <taxon>Shewanellaceae</taxon>
        <taxon>Shewanella</taxon>
    </lineage>
</organism>
<sequence length="207" mass="22483">MALIACDECGQQKSSAAKACPHCGKSRDHISGGVVWFAIVGVVVFFLGINFLSTDTFNVKNPEDKVTAPVANISNYRQPKPENSLKGIADYIGRFNVDVAVNYDVEINSVGNILIDNDDYRVSFETLDNIVTLISIGLKGAEPCTFGQKITNYDEYISYLGLHTADLKINRNSTNSTVRYTIPSGKGSLSILCPSSSGTLTVYIRSL</sequence>
<name>A0A9X2CC41_9GAMM</name>
<comment type="caution">
    <text evidence="2">The sequence shown here is derived from an EMBL/GenBank/DDBJ whole genome shotgun (WGS) entry which is preliminary data.</text>
</comment>
<keyword evidence="1" id="KW-1133">Transmembrane helix</keyword>